<gene>
    <name evidence="2" type="ORF">HPLM_LOCUS4462</name>
</gene>
<evidence type="ECO:0000313" key="4">
    <source>
        <dbReference type="WBParaSite" id="HPLM_0000447001-mRNA-1"/>
    </source>
</evidence>
<keyword evidence="1" id="KW-0472">Membrane</keyword>
<dbReference type="EMBL" id="UZAF01016213">
    <property type="protein sequence ID" value="VDO23285.1"/>
    <property type="molecule type" value="Genomic_DNA"/>
</dbReference>
<organism evidence="4">
    <name type="scientific">Haemonchus placei</name>
    <name type="common">Barber's pole worm</name>
    <dbReference type="NCBI Taxonomy" id="6290"/>
    <lineage>
        <taxon>Eukaryota</taxon>
        <taxon>Metazoa</taxon>
        <taxon>Ecdysozoa</taxon>
        <taxon>Nematoda</taxon>
        <taxon>Chromadorea</taxon>
        <taxon>Rhabditida</taxon>
        <taxon>Rhabditina</taxon>
        <taxon>Rhabditomorpha</taxon>
        <taxon>Strongyloidea</taxon>
        <taxon>Trichostrongylidae</taxon>
        <taxon>Haemonchus</taxon>
    </lineage>
</organism>
<evidence type="ECO:0000313" key="3">
    <source>
        <dbReference type="Proteomes" id="UP000268014"/>
    </source>
</evidence>
<protein>
    <submittedName>
        <fullName evidence="4">G protein-coupled receptor</fullName>
    </submittedName>
</protein>
<reference evidence="4" key="1">
    <citation type="submission" date="2017-02" db="UniProtKB">
        <authorList>
            <consortium name="WormBaseParasite"/>
        </authorList>
    </citation>
    <scope>IDENTIFICATION</scope>
</reference>
<evidence type="ECO:0000313" key="2">
    <source>
        <dbReference type="EMBL" id="VDO23285.1"/>
    </source>
</evidence>
<dbReference type="WBParaSite" id="HPLM_0000447001-mRNA-1">
    <property type="protein sequence ID" value="HPLM_0000447001-mRNA-1"/>
    <property type="gene ID" value="HPLM_0000447001"/>
</dbReference>
<dbReference type="PANTHER" id="PTHR22941">
    <property type="entry name" value="SERPENTINE RECEPTOR"/>
    <property type="match status" value="1"/>
</dbReference>
<feature type="transmembrane region" description="Helical" evidence="1">
    <location>
        <begin position="12"/>
        <end position="37"/>
    </location>
</feature>
<accession>A0A0N4W3R2</accession>
<name>A0A0N4W3R2_HAEPC</name>
<dbReference type="AlphaFoldDB" id="A0A0N4W3R2"/>
<dbReference type="InterPro" id="IPR053220">
    <property type="entry name" value="Nematode_rcpt-like_serp_H"/>
</dbReference>
<keyword evidence="1" id="KW-1133">Transmembrane helix</keyword>
<feature type="transmembrane region" description="Helical" evidence="1">
    <location>
        <begin position="49"/>
        <end position="77"/>
    </location>
</feature>
<dbReference type="OrthoDB" id="5822701at2759"/>
<dbReference type="Pfam" id="PF10318">
    <property type="entry name" value="7TM_GPCR_Srh"/>
    <property type="match status" value="1"/>
</dbReference>
<sequence length="230" mass="26184">MIECEDFDLSTGFYLVFMHSLSVVAVPLNLLSFYCILTKSPQQMAAYKWYLLIYQIISTVFDSVYLVFTLPIIFFPIPMGYPASWTIPWIPITTHMSVLLVIYIGSLFGATIVSLFMYRCHVITPARHFSKISGVVASGALSRHGYGFESQVDIRLGQPSLLPLQDRLIGTKLVYEPKNTDLYTCWPPQAMYEWKSNAGRTFQMELTACCNFPYIFYSYSSEDVGRKGGF</sequence>
<proteinExistence type="predicted"/>
<reference evidence="2 3" key="2">
    <citation type="submission" date="2018-11" db="EMBL/GenBank/DDBJ databases">
        <authorList>
            <consortium name="Pathogen Informatics"/>
        </authorList>
    </citation>
    <scope>NUCLEOTIDE SEQUENCE [LARGE SCALE GENOMIC DNA]</scope>
    <source>
        <strain evidence="2 3">MHpl1</strain>
    </source>
</reference>
<evidence type="ECO:0000256" key="1">
    <source>
        <dbReference type="SAM" id="Phobius"/>
    </source>
</evidence>
<dbReference type="InterPro" id="IPR019422">
    <property type="entry name" value="7TM_GPCR_serpentine_rcpt_Srh"/>
</dbReference>
<keyword evidence="3" id="KW-1185">Reference proteome</keyword>
<dbReference type="Proteomes" id="UP000268014">
    <property type="component" value="Unassembled WGS sequence"/>
</dbReference>
<feature type="transmembrane region" description="Helical" evidence="1">
    <location>
        <begin position="97"/>
        <end position="118"/>
    </location>
</feature>
<keyword evidence="1" id="KW-0812">Transmembrane</keyword>